<dbReference type="InterPro" id="IPR016032">
    <property type="entry name" value="Sig_transdc_resp-reg_C-effctor"/>
</dbReference>
<evidence type="ECO:0000313" key="9">
    <source>
        <dbReference type="EMBL" id="AZS16322.1"/>
    </source>
</evidence>
<dbReference type="PANTHER" id="PTHR48111">
    <property type="entry name" value="REGULATOR OF RPOS"/>
    <property type="match status" value="1"/>
</dbReference>
<evidence type="ECO:0000256" key="6">
    <source>
        <dbReference type="ARBA" id="ARBA00023163"/>
    </source>
</evidence>
<evidence type="ECO:0000313" key="10">
    <source>
        <dbReference type="Proteomes" id="UP000270678"/>
    </source>
</evidence>
<comment type="subcellular location">
    <subcellularLocation>
        <location evidence="1">Cytoplasm</location>
    </subcellularLocation>
</comment>
<dbReference type="PROSITE" id="PS51755">
    <property type="entry name" value="OMPR_PHOB"/>
    <property type="match status" value="1"/>
</dbReference>
<dbReference type="InterPro" id="IPR036388">
    <property type="entry name" value="WH-like_DNA-bd_sf"/>
</dbReference>
<dbReference type="Pfam" id="PF00486">
    <property type="entry name" value="Trans_reg_C"/>
    <property type="match status" value="1"/>
</dbReference>
<dbReference type="CDD" id="cd00383">
    <property type="entry name" value="trans_reg_C"/>
    <property type="match status" value="1"/>
</dbReference>
<dbReference type="GO" id="GO:0032993">
    <property type="term" value="C:protein-DNA complex"/>
    <property type="evidence" value="ECO:0007669"/>
    <property type="project" value="TreeGrafter"/>
</dbReference>
<protein>
    <submittedName>
        <fullName evidence="9">Winged helix family transcriptional regulator</fullName>
    </submittedName>
</protein>
<keyword evidence="2" id="KW-0597">Phosphoprotein</keyword>
<dbReference type="GO" id="GO:0000976">
    <property type="term" value="F:transcription cis-regulatory region binding"/>
    <property type="evidence" value="ECO:0007669"/>
    <property type="project" value="TreeGrafter"/>
</dbReference>
<reference evidence="10" key="1">
    <citation type="submission" date="2018-12" db="EMBL/GenBank/DDBJ databases">
        <title>Complete genome sequence of Paenibacillus sp. MBLB1234.</title>
        <authorList>
            <person name="Nam Y.-D."/>
            <person name="Kang J."/>
            <person name="Chung W.-H."/>
            <person name="Park Y.S."/>
        </authorList>
    </citation>
    <scope>NUCLEOTIDE SEQUENCE [LARGE SCALE GENOMIC DNA]</scope>
    <source>
        <strain evidence="10">MBLB1234</strain>
    </source>
</reference>
<dbReference type="FunFam" id="1.10.10.10:FF:000018">
    <property type="entry name" value="DNA-binding response regulator ResD"/>
    <property type="match status" value="1"/>
</dbReference>
<keyword evidence="3" id="KW-0902">Two-component regulatory system</keyword>
<name>A0A3S9V167_9BACL</name>
<dbReference type="OrthoDB" id="9790442at2"/>
<evidence type="ECO:0000256" key="1">
    <source>
        <dbReference type="ARBA" id="ARBA00004496"/>
    </source>
</evidence>
<evidence type="ECO:0000256" key="7">
    <source>
        <dbReference type="PROSITE-ProRule" id="PRU01091"/>
    </source>
</evidence>
<gene>
    <name evidence="9" type="ORF">EI981_18975</name>
</gene>
<dbReference type="GO" id="GO:0000156">
    <property type="term" value="F:phosphorelay response regulator activity"/>
    <property type="evidence" value="ECO:0007669"/>
    <property type="project" value="TreeGrafter"/>
</dbReference>
<organism evidence="9 10">
    <name type="scientific">Paenibacillus lutimineralis</name>
    <dbReference type="NCBI Taxonomy" id="2707005"/>
    <lineage>
        <taxon>Bacteria</taxon>
        <taxon>Bacillati</taxon>
        <taxon>Bacillota</taxon>
        <taxon>Bacilli</taxon>
        <taxon>Bacillales</taxon>
        <taxon>Paenibacillaceae</taxon>
        <taxon>Paenibacillus</taxon>
    </lineage>
</organism>
<dbReference type="Gene3D" id="1.10.10.10">
    <property type="entry name" value="Winged helix-like DNA-binding domain superfamily/Winged helix DNA-binding domain"/>
    <property type="match status" value="1"/>
</dbReference>
<dbReference type="SMART" id="SM00862">
    <property type="entry name" value="Trans_reg_C"/>
    <property type="match status" value="1"/>
</dbReference>
<keyword evidence="10" id="KW-1185">Reference proteome</keyword>
<evidence type="ECO:0000259" key="8">
    <source>
        <dbReference type="PROSITE" id="PS51755"/>
    </source>
</evidence>
<keyword evidence="5 7" id="KW-0238">DNA-binding</keyword>
<evidence type="ECO:0000256" key="3">
    <source>
        <dbReference type="ARBA" id="ARBA00023012"/>
    </source>
</evidence>
<accession>A0A3S9V167</accession>
<feature type="domain" description="OmpR/PhoB-type" evidence="8">
    <location>
        <begin position="66"/>
        <end position="165"/>
    </location>
</feature>
<dbReference type="Proteomes" id="UP000270678">
    <property type="component" value="Chromosome"/>
</dbReference>
<dbReference type="GO" id="GO:0006355">
    <property type="term" value="P:regulation of DNA-templated transcription"/>
    <property type="evidence" value="ECO:0007669"/>
    <property type="project" value="InterPro"/>
</dbReference>
<dbReference type="GO" id="GO:0005829">
    <property type="term" value="C:cytosol"/>
    <property type="evidence" value="ECO:0007669"/>
    <property type="project" value="TreeGrafter"/>
</dbReference>
<dbReference type="KEGG" id="plut:EI981_18975"/>
<proteinExistence type="predicted"/>
<dbReference type="AlphaFoldDB" id="A0A3S9V167"/>
<dbReference type="EMBL" id="CP034346">
    <property type="protein sequence ID" value="AZS16322.1"/>
    <property type="molecule type" value="Genomic_DNA"/>
</dbReference>
<dbReference type="PANTHER" id="PTHR48111:SF40">
    <property type="entry name" value="PHOSPHATE REGULON TRANSCRIPTIONAL REGULATORY PROTEIN PHOB"/>
    <property type="match status" value="1"/>
</dbReference>
<evidence type="ECO:0000256" key="2">
    <source>
        <dbReference type="ARBA" id="ARBA00022553"/>
    </source>
</evidence>
<sequence>MKKNASFIMMDSSLAKSLYDTVKDLQTNSIYFEGLLQGLEDLMKGEVATLMLGMTRDGEDLIHIVDDGIYAGDLEIHPKSRKVLHGGIEVNLTPKEFDILYFLAKNKGEVFTKEQIYQAVWAENYLMADSNIMAFIRKLRKKIEPNPDAPEYILTIWGIGYKFAD</sequence>
<dbReference type="InterPro" id="IPR039420">
    <property type="entry name" value="WalR-like"/>
</dbReference>
<keyword evidence="6" id="KW-0804">Transcription</keyword>
<evidence type="ECO:0000256" key="5">
    <source>
        <dbReference type="ARBA" id="ARBA00023125"/>
    </source>
</evidence>
<dbReference type="InterPro" id="IPR001867">
    <property type="entry name" value="OmpR/PhoB-type_DNA-bd"/>
</dbReference>
<dbReference type="SUPFAM" id="SSF46894">
    <property type="entry name" value="C-terminal effector domain of the bipartite response regulators"/>
    <property type="match status" value="1"/>
</dbReference>
<evidence type="ECO:0000256" key="4">
    <source>
        <dbReference type="ARBA" id="ARBA00023015"/>
    </source>
</evidence>
<keyword evidence="4" id="KW-0805">Transcription regulation</keyword>
<feature type="DNA-binding region" description="OmpR/PhoB-type" evidence="7">
    <location>
        <begin position="66"/>
        <end position="165"/>
    </location>
</feature>